<feature type="transmembrane region" description="Helical" evidence="2">
    <location>
        <begin position="288"/>
        <end position="309"/>
    </location>
</feature>
<dbReference type="PROSITE" id="PS50297">
    <property type="entry name" value="ANK_REP_REGION"/>
    <property type="match status" value="1"/>
</dbReference>
<dbReference type="Gene3D" id="1.25.40.20">
    <property type="entry name" value="Ankyrin repeat-containing domain"/>
    <property type="match status" value="1"/>
</dbReference>
<keyword evidence="5" id="KW-1185">Reference proteome</keyword>
<dbReference type="Pfam" id="PF12796">
    <property type="entry name" value="Ank_2"/>
    <property type="match status" value="2"/>
</dbReference>
<evidence type="ECO:0000259" key="3">
    <source>
        <dbReference type="Pfam" id="PF13962"/>
    </source>
</evidence>
<dbReference type="SMART" id="SM00248">
    <property type="entry name" value="ANK"/>
    <property type="match status" value="5"/>
</dbReference>
<reference evidence="4" key="1">
    <citation type="submission" date="2023-02" db="EMBL/GenBank/DDBJ databases">
        <title>Genome of toxic invasive species Heracleum sosnowskyi carries increased number of genes despite the absence of recent whole-genome duplications.</title>
        <authorList>
            <person name="Schelkunov M."/>
            <person name="Shtratnikova V."/>
            <person name="Makarenko M."/>
            <person name="Klepikova A."/>
            <person name="Omelchenko D."/>
            <person name="Novikova G."/>
            <person name="Obukhova E."/>
            <person name="Bogdanov V."/>
            <person name="Penin A."/>
            <person name="Logacheva M."/>
        </authorList>
    </citation>
    <scope>NUCLEOTIDE SEQUENCE</scope>
    <source>
        <strain evidence="4">Hsosn_3</strain>
        <tissue evidence="4">Leaf</tissue>
    </source>
</reference>
<reference evidence="4" key="2">
    <citation type="submission" date="2023-05" db="EMBL/GenBank/DDBJ databases">
        <authorList>
            <person name="Schelkunov M.I."/>
        </authorList>
    </citation>
    <scope>NUCLEOTIDE SEQUENCE</scope>
    <source>
        <strain evidence="4">Hsosn_3</strain>
        <tissue evidence="4">Leaf</tissue>
    </source>
</reference>
<evidence type="ECO:0000313" key="5">
    <source>
        <dbReference type="Proteomes" id="UP001237642"/>
    </source>
</evidence>
<protein>
    <submittedName>
        <fullName evidence="4">PGG domain-containing protein</fullName>
    </submittedName>
</protein>
<feature type="transmembrane region" description="Helical" evidence="2">
    <location>
        <begin position="321"/>
        <end position="344"/>
    </location>
</feature>
<feature type="transmembrane region" description="Helical" evidence="2">
    <location>
        <begin position="351"/>
        <end position="370"/>
    </location>
</feature>
<sequence length="453" mass="51836">MNERLNEVARTGTIDALYHLIGEDPSLLGRVDELQFVNTPLHIAAQEGNIHLVLEMMRLKPSMTRKLNQNGFSPIHLALQGNKDALVIRMINIDRELVRVQGKEYSTPLHCVAKEGNVKLMVEFLLACPESILDVNIRKESALHIAVLNDKVDTVKVMLEWLKLLDSEFVLGWTDEEGNTILHIAASTNNLQMIKMLIPMVDNYAKNYDGQTALDKIEPQTLNLIEKDKKLKIIHWLFRKRSHYNATLYCDTNNSSLVAESLKRGFPWYKRWILANHRHMSLVNKDGILVVAVLIATTAYQAIVALPTVFDNKLIAVASHYYFLVFQFFNTAAFVAAMSMIYILLPPGISYMLQLIIPIVVCYFVGIYLTNLQTELYMLSLILFIWQLVRFGRLDRNGRRERQFLLKHCASFRKESLCKLCLYLINNSTTNIIGRVGSKNFRTVSILATISHR</sequence>
<keyword evidence="2" id="KW-0812">Transmembrane</keyword>
<dbReference type="Pfam" id="PF13962">
    <property type="entry name" value="PGG"/>
    <property type="match status" value="1"/>
</dbReference>
<dbReference type="PANTHER" id="PTHR24128:SF24">
    <property type="entry name" value="ANKYRIN REPEAT PROTEIN"/>
    <property type="match status" value="1"/>
</dbReference>
<name>A0AAD8J1N5_9APIA</name>
<comment type="caution">
    <text evidence="4">The sequence shown here is derived from an EMBL/GenBank/DDBJ whole genome shotgun (WGS) entry which is preliminary data.</text>
</comment>
<proteinExistence type="predicted"/>
<keyword evidence="2" id="KW-1133">Transmembrane helix</keyword>
<evidence type="ECO:0000256" key="1">
    <source>
        <dbReference type="PROSITE-ProRule" id="PRU00023"/>
    </source>
</evidence>
<evidence type="ECO:0000256" key="2">
    <source>
        <dbReference type="SAM" id="Phobius"/>
    </source>
</evidence>
<dbReference type="PANTHER" id="PTHR24128">
    <property type="entry name" value="HOMEOBOX PROTEIN WARIAI"/>
    <property type="match status" value="1"/>
</dbReference>
<accession>A0AAD8J1N5</accession>
<organism evidence="4 5">
    <name type="scientific">Heracleum sosnowskyi</name>
    <dbReference type="NCBI Taxonomy" id="360622"/>
    <lineage>
        <taxon>Eukaryota</taxon>
        <taxon>Viridiplantae</taxon>
        <taxon>Streptophyta</taxon>
        <taxon>Embryophyta</taxon>
        <taxon>Tracheophyta</taxon>
        <taxon>Spermatophyta</taxon>
        <taxon>Magnoliopsida</taxon>
        <taxon>eudicotyledons</taxon>
        <taxon>Gunneridae</taxon>
        <taxon>Pentapetalae</taxon>
        <taxon>asterids</taxon>
        <taxon>campanulids</taxon>
        <taxon>Apiales</taxon>
        <taxon>Apiaceae</taxon>
        <taxon>Apioideae</taxon>
        <taxon>apioid superclade</taxon>
        <taxon>Tordylieae</taxon>
        <taxon>Tordyliinae</taxon>
        <taxon>Heracleum</taxon>
    </lineage>
</organism>
<dbReference type="Proteomes" id="UP001237642">
    <property type="component" value="Unassembled WGS sequence"/>
</dbReference>
<gene>
    <name evidence="4" type="ORF">POM88_013989</name>
</gene>
<dbReference type="EMBL" id="JAUIZM010000003">
    <property type="protein sequence ID" value="KAK1394933.1"/>
    <property type="molecule type" value="Genomic_DNA"/>
</dbReference>
<dbReference type="InterPro" id="IPR002110">
    <property type="entry name" value="Ankyrin_rpt"/>
</dbReference>
<dbReference type="SUPFAM" id="SSF48403">
    <property type="entry name" value="Ankyrin repeat"/>
    <property type="match status" value="1"/>
</dbReference>
<feature type="repeat" description="ANK" evidence="1">
    <location>
        <begin position="177"/>
        <end position="198"/>
    </location>
</feature>
<dbReference type="InterPro" id="IPR036770">
    <property type="entry name" value="Ankyrin_rpt-contain_sf"/>
</dbReference>
<dbReference type="InterPro" id="IPR026961">
    <property type="entry name" value="PGG_dom"/>
</dbReference>
<keyword evidence="1" id="KW-0040">ANK repeat</keyword>
<keyword evidence="2" id="KW-0472">Membrane</keyword>
<evidence type="ECO:0000313" key="4">
    <source>
        <dbReference type="EMBL" id="KAK1394933.1"/>
    </source>
</evidence>
<feature type="domain" description="PGG" evidence="3">
    <location>
        <begin position="288"/>
        <end position="345"/>
    </location>
</feature>
<dbReference type="PROSITE" id="PS50088">
    <property type="entry name" value="ANK_REPEAT"/>
    <property type="match status" value="1"/>
</dbReference>
<dbReference type="Pfam" id="PF13857">
    <property type="entry name" value="Ank_5"/>
    <property type="match status" value="1"/>
</dbReference>
<dbReference type="AlphaFoldDB" id="A0AAD8J1N5"/>